<feature type="transmembrane region" description="Helical" evidence="8">
    <location>
        <begin position="300"/>
        <end position="321"/>
    </location>
</feature>
<dbReference type="Pfam" id="PF13231">
    <property type="entry name" value="PMT_2"/>
    <property type="match status" value="1"/>
</dbReference>
<dbReference type="GO" id="GO:0009103">
    <property type="term" value="P:lipopolysaccharide biosynthetic process"/>
    <property type="evidence" value="ECO:0007669"/>
    <property type="project" value="UniProtKB-ARBA"/>
</dbReference>
<feature type="domain" description="Glycosyltransferase RgtA/B/C/D-like" evidence="9">
    <location>
        <begin position="69"/>
        <end position="225"/>
    </location>
</feature>
<keyword evidence="5 8" id="KW-0812">Transmembrane</keyword>
<dbReference type="InterPro" id="IPR050297">
    <property type="entry name" value="LipidA_mod_glycosyltrf_83"/>
</dbReference>
<comment type="subcellular location">
    <subcellularLocation>
        <location evidence="1">Cell membrane</location>
        <topology evidence="1">Multi-pass membrane protein</topology>
    </subcellularLocation>
</comment>
<accession>A0A1F5JIS8</accession>
<feature type="transmembrane region" description="Helical" evidence="8">
    <location>
        <begin position="91"/>
        <end position="109"/>
    </location>
</feature>
<keyword evidence="3" id="KW-0328">Glycosyltransferase</keyword>
<evidence type="ECO:0000313" key="11">
    <source>
        <dbReference type="Proteomes" id="UP000177555"/>
    </source>
</evidence>
<protein>
    <recommendedName>
        <fullName evidence="9">Glycosyltransferase RgtA/B/C/D-like domain-containing protein</fullName>
    </recommendedName>
</protein>
<dbReference type="PANTHER" id="PTHR33908:SF11">
    <property type="entry name" value="MEMBRANE PROTEIN"/>
    <property type="match status" value="1"/>
</dbReference>
<name>A0A1F5JIS8_9BACT</name>
<keyword evidence="6 8" id="KW-1133">Transmembrane helix</keyword>
<evidence type="ECO:0000313" key="10">
    <source>
        <dbReference type="EMBL" id="OGE28523.1"/>
    </source>
</evidence>
<feature type="transmembrane region" description="Helical" evidence="8">
    <location>
        <begin position="328"/>
        <end position="344"/>
    </location>
</feature>
<dbReference type="EMBL" id="MFCP01000019">
    <property type="protein sequence ID" value="OGE28523.1"/>
    <property type="molecule type" value="Genomic_DNA"/>
</dbReference>
<evidence type="ECO:0000256" key="7">
    <source>
        <dbReference type="ARBA" id="ARBA00023136"/>
    </source>
</evidence>
<dbReference type="GO" id="GO:0005886">
    <property type="term" value="C:plasma membrane"/>
    <property type="evidence" value="ECO:0007669"/>
    <property type="project" value="UniProtKB-SubCell"/>
</dbReference>
<evidence type="ECO:0000256" key="2">
    <source>
        <dbReference type="ARBA" id="ARBA00022475"/>
    </source>
</evidence>
<evidence type="ECO:0000256" key="3">
    <source>
        <dbReference type="ARBA" id="ARBA00022676"/>
    </source>
</evidence>
<dbReference type="AlphaFoldDB" id="A0A1F5JIS8"/>
<evidence type="ECO:0000256" key="1">
    <source>
        <dbReference type="ARBA" id="ARBA00004651"/>
    </source>
</evidence>
<feature type="transmembrane region" description="Helical" evidence="8">
    <location>
        <begin position="141"/>
        <end position="159"/>
    </location>
</feature>
<feature type="transmembrane region" description="Helical" evidence="8">
    <location>
        <begin position="115"/>
        <end position="134"/>
    </location>
</feature>
<evidence type="ECO:0000259" key="9">
    <source>
        <dbReference type="Pfam" id="PF13231"/>
    </source>
</evidence>
<proteinExistence type="predicted"/>
<keyword evidence="4" id="KW-0808">Transferase</keyword>
<evidence type="ECO:0000256" key="8">
    <source>
        <dbReference type="SAM" id="Phobius"/>
    </source>
</evidence>
<dbReference type="InterPro" id="IPR038731">
    <property type="entry name" value="RgtA/B/C-like"/>
</dbReference>
<dbReference type="GO" id="GO:0016763">
    <property type="term" value="F:pentosyltransferase activity"/>
    <property type="evidence" value="ECO:0007669"/>
    <property type="project" value="TreeGrafter"/>
</dbReference>
<feature type="transmembrane region" description="Helical" evidence="8">
    <location>
        <begin position="210"/>
        <end position="230"/>
    </location>
</feature>
<keyword evidence="7 8" id="KW-0472">Membrane</keyword>
<feature type="transmembrane region" description="Helical" evidence="8">
    <location>
        <begin position="356"/>
        <end position="375"/>
    </location>
</feature>
<feature type="transmembrane region" description="Helical" evidence="8">
    <location>
        <begin position="387"/>
        <end position="407"/>
    </location>
</feature>
<organism evidence="10 11">
    <name type="scientific">Candidatus Daviesbacteria bacterium RIFCSPHIGHO2_01_FULL_40_11</name>
    <dbReference type="NCBI Taxonomy" id="1797762"/>
    <lineage>
        <taxon>Bacteria</taxon>
        <taxon>Candidatus Daviesiibacteriota</taxon>
    </lineage>
</organism>
<evidence type="ECO:0000256" key="4">
    <source>
        <dbReference type="ARBA" id="ARBA00022679"/>
    </source>
</evidence>
<sequence>MKQFFVFLLLLTVLGGLFRFYHITKNPISLSIDEVAFGYNAFSILKTGRDEYGKFLPLTFKSTGDYKNPVPIYLMVPSIALFGLNEFSVRFPTALIATLSIPLFFLFFMEVTGSRAVSLVGVLLLTFSPWHIYYSRYVSDHLIAATLVILGVLCFLRMLKKGRWFWGVGSAVFLVLSMYTYYAERLFVPLLVLVLFLLKGRDLKVRFKQVVLFVTVCIIIASPLIFSIFFGSDRARAQMTWIGNDVEFVRNVVLNPLTNIPFLASDNLLLFYFGVRKYLNYFDPGFLFYSGLNMTKGGSYGLGVLYLFEIPFLILGIITLIKKKIQGRDLIITWILVGLIPASLTNNEQHPGRTFVILPMLIQISATGVVELFRFAKSHFNQNSIKLISALFFIIIVWNLMQAFLIYSVHFPRQKGEDFMEGTKETVEYVLANKDKYKEIVLDPYRGIEAPYIVSIPHMYILFYSQYDPATYQREEKIRPDGSFGFDKFTIRKIDWRTDRFKKDTLFVGSPWSLPEKDIKNDEILKRVYLSGGQPAFLIVSPD</sequence>
<comment type="caution">
    <text evidence="10">The sequence shown here is derived from an EMBL/GenBank/DDBJ whole genome shotgun (WGS) entry which is preliminary data.</text>
</comment>
<evidence type="ECO:0000256" key="6">
    <source>
        <dbReference type="ARBA" id="ARBA00022989"/>
    </source>
</evidence>
<dbReference type="Proteomes" id="UP000177555">
    <property type="component" value="Unassembled WGS sequence"/>
</dbReference>
<evidence type="ECO:0000256" key="5">
    <source>
        <dbReference type="ARBA" id="ARBA00022692"/>
    </source>
</evidence>
<dbReference type="PANTHER" id="PTHR33908">
    <property type="entry name" value="MANNOSYLTRANSFERASE YKCB-RELATED"/>
    <property type="match status" value="1"/>
</dbReference>
<gene>
    <name evidence="10" type="ORF">A2867_05075</name>
</gene>
<reference evidence="10 11" key="1">
    <citation type="journal article" date="2016" name="Nat. Commun.">
        <title>Thousands of microbial genomes shed light on interconnected biogeochemical processes in an aquifer system.</title>
        <authorList>
            <person name="Anantharaman K."/>
            <person name="Brown C.T."/>
            <person name="Hug L.A."/>
            <person name="Sharon I."/>
            <person name="Castelle C.J."/>
            <person name="Probst A.J."/>
            <person name="Thomas B.C."/>
            <person name="Singh A."/>
            <person name="Wilkins M.J."/>
            <person name="Karaoz U."/>
            <person name="Brodie E.L."/>
            <person name="Williams K.H."/>
            <person name="Hubbard S.S."/>
            <person name="Banfield J.F."/>
        </authorList>
    </citation>
    <scope>NUCLEOTIDE SEQUENCE [LARGE SCALE GENOMIC DNA]</scope>
</reference>
<keyword evidence="2" id="KW-1003">Cell membrane</keyword>